<evidence type="ECO:0000259" key="13">
    <source>
        <dbReference type="PROSITE" id="PS50262"/>
    </source>
</evidence>
<evidence type="ECO:0000313" key="15">
    <source>
        <dbReference type="Proteomes" id="UP000002279"/>
    </source>
</evidence>
<dbReference type="OrthoDB" id="10017003at2759"/>
<dbReference type="GeneTree" id="ENSGT00940000162374"/>
<organism evidence="14 15">
    <name type="scientific">Ornithorhynchus anatinus</name>
    <name type="common">Duckbill platypus</name>
    <dbReference type="NCBI Taxonomy" id="9258"/>
    <lineage>
        <taxon>Eukaryota</taxon>
        <taxon>Metazoa</taxon>
        <taxon>Chordata</taxon>
        <taxon>Craniata</taxon>
        <taxon>Vertebrata</taxon>
        <taxon>Euteleostomi</taxon>
        <taxon>Mammalia</taxon>
        <taxon>Monotremata</taxon>
        <taxon>Ornithorhynchidae</taxon>
        <taxon>Ornithorhynchus</taxon>
    </lineage>
</organism>
<dbReference type="InParanoid" id="F6XEE2"/>
<accession>F6XEE2</accession>
<dbReference type="GO" id="GO:0004984">
    <property type="term" value="F:olfactory receptor activity"/>
    <property type="evidence" value="ECO:0000318"/>
    <property type="project" value="GO_Central"/>
</dbReference>
<evidence type="ECO:0000256" key="10">
    <source>
        <dbReference type="ARBA" id="ARBA00023224"/>
    </source>
</evidence>
<dbReference type="HOGENOM" id="CLU_012526_8_1_1"/>
<keyword evidence="15" id="KW-1185">Reference proteome</keyword>
<evidence type="ECO:0000313" key="14">
    <source>
        <dbReference type="Ensembl" id="ENSOANP00000027092.1"/>
    </source>
</evidence>
<feature type="domain" description="G-protein coupled receptors family 1 profile" evidence="13">
    <location>
        <begin position="39"/>
        <end position="285"/>
    </location>
</feature>
<sequence length="309" mass="34503">MENRKNVTEFILVGLTQSPDMQKLFFVVFFSVYIATLVGNLLVVVTIISSSTLGSPMYFFLAYLSLIDTCYSTSITPKMLVDLLSMRKTISFNRCMAQLFIEHLCAGAEIVLLLAMAYDRYVAICNPLHYITIMRQTVCSLLVGVAWGGGFLHATLQILFMSPLPYCGPNVIDHFMCDLFPLLKLACTDTHIFGLLAVANSGAMCTLSFFLLVISYVVIFRSLKNQSSPGRRKALSTCVSHVIVVIFFFFPCIFTYMRPVSTFPIDKSVAVFFTIITPILNPIVYTVRNAEVKSAMRKLWSPKATSGCK</sequence>
<dbReference type="KEGG" id="oaa:100083090"/>
<dbReference type="FunFam" id="1.10.1220.70:FF:000001">
    <property type="entry name" value="Olfactory receptor"/>
    <property type="match status" value="1"/>
</dbReference>
<gene>
    <name evidence="14" type="primary">LOC100083090</name>
</gene>
<dbReference type="SUPFAM" id="SSF81321">
    <property type="entry name" value="Family A G protein-coupled receptor-like"/>
    <property type="match status" value="1"/>
</dbReference>
<dbReference type="STRING" id="9258.ENSOANP00000027092"/>
<feature type="transmembrane region" description="Helical" evidence="12">
    <location>
        <begin position="269"/>
        <end position="287"/>
    </location>
</feature>
<dbReference type="CDD" id="cd15939">
    <property type="entry name" value="7tmA_OR4A-like"/>
    <property type="match status" value="1"/>
</dbReference>
<dbReference type="InterPro" id="IPR000276">
    <property type="entry name" value="GPCR_Rhodpsn"/>
</dbReference>
<dbReference type="Gene3D" id="1.20.1070.10">
    <property type="entry name" value="Rhodopsin 7-helix transmembrane proteins"/>
    <property type="match status" value="1"/>
</dbReference>
<keyword evidence="12" id="KW-0716">Sensory transduction</keyword>
<evidence type="ECO:0000256" key="8">
    <source>
        <dbReference type="ARBA" id="ARBA00023136"/>
    </source>
</evidence>
<dbReference type="PANTHER" id="PTHR48002">
    <property type="entry name" value="OLFACTORY RECEPTOR"/>
    <property type="match status" value="1"/>
</dbReference>
<keyword evidence="3 12" id="KW-1003">Cell membrane</keyword>
<reference evidence="14 15" key="1">
    <citation type="journal article" date="2008" name="Nature">
        <title>Genome analysis of the platypus reveals unique signatures of evolution.</title>
        <authorList>
            <person name="Warren W.C."/>
            <person name="Hillier L.W."/>
            <person name="Marshall Graves J.A."/>
            <person name="Birney E."/>
            <person name="Ponting C.P."/>
            <person name="Grutzner F."/>
            <person name="Belov K."/>
            <person name="Miller W."/>
            <person name="Clarke L."/>
            <person name="Chinwalla A.T."/>
            <person name="Yang S.P."/>
            <person name="Heger A."/>
            <person name="Locke D.P."/>
            <person name="Miethke P."/>
            <person name="Waters P.D."/>
            <person name="Veyrunes F."/>
            <person name="Fulton L."/>
            <person name="Fulton B."/>
            <person name="Graves T."/>
            <person name="Wallis J."/>
            <person name="Puente X.S."/>
            <person name="Lopez-Otin C."/>
            <person name="Ordonez G.R."/>
            <person name="Eichler E.E."/>
            <person name="Chen L."/>
            <person name="Cheng Z."/>
            <person name="Deakin J.E."/>
            <person name="Alsop A."/>
            <person name="Thompson K."/>
            <person name="Kirby P."/>
            <person name="Papenfuss A.T."/>
            <person name="Wakefield M.J."/>
            <person name="Olender T."/>
            <person name="Lancet D."/>
            <person name="Huttley G.A."/>
            <person name="Smit A.F."/>
            <person name="Pask A."/>
            <person name="Temple-Smith P."/>
            <person name="Batzer M.A."/>
            <person name="Walker J.A."/>
            <person name="Konkel M.K."/>
            <person name="Harris R.S."/>
            <person name="Whittington C.M."/>
            <person name="Wong E.S."/>
            <person name="Gemmell N.J."/>
            <person name="Buschiazzo E."/>
            <person name="Vargas Jentzsch I.M."/>
            <person name="Merkel A."/>
            <person name="Schmitz J."/>
            <person name="Zemann A."/>
            <person name="Churakov G."/>
            <person name="Kriegs J.O."/>
            <person name="Brosius J."/>
            <person name="Murchison E.P."/>
            <person name="Sachidanandam R."/>
            <person name="Smith C."/>
            <person name="Hannon G.J."/>
            <person name="Tsend-Ayush E."/>
            <person name="McMillan D."/>
            <person name="Attenborough R."/>
            <person name="Rens W."/>
            <person name="Ferguson-Smith M."/>
            <person name="Lefevre C.M."/>
            <person name="Sharp J.A."/>
            <person name="Nicholas K.R."/>
            <person name="Ray D.A."/>
            <person name="Kube M."/>
            <person name="Reinhardt R."/>
            <person name="Pringle T.H."/>
            <person name="Taylor J."/>
            <person name="Jones R.C."/>
            <person name="Nixon B."/>
            <person name="Dacheux J.L."/>
            <person name="Niwa H."/>
            <person name="Sekita Y."/>
            <person name="Huang X."/>
            <person name="Stark A."/>
            <person name="Kheradpour P."/>
            <person name="Kellis M."/>
            <person name="Flicek P."/>
            <person name="Chen Y."/>
            <person name="Webber C."/>
            <person name="Hardison R."/>
            <person name="Nelson J."/>
            <person name="Hallsworth-Pepin K."/>
            <person name="Delehaunty K."/>
            <person name="Markovic C."/>
            <person name="Minx P."/>
            <person name="Feng Y."/>
            <person name="Kremitzki C."/>
            <person name="Mitreva M."/>
            <person name="Glasscock J."/>
            <person name="Wylie T."/>
            <person name="Wohldmann P."/>
            <person name="Thiru P."/>
            <person name="Nhan M.N."/>
            <person name="Pohl C.S."/>
            <person name="Smith S.M."/>
            <person name="Hou S."/>
            <person name="Nefedov M."/>
            <person name="de Jong P.J."/>
            <person name="Renfree M.B."/>
            <person name="Mardis E.R."/>
            <person name="Wilson R.K."/>
        </authorList>
    </citation>
    <scope>NUCLEOTIDE SEQUENCE [LARGE SCALE GENOMIC DNA]</scope>
    <source>
        <strain evidence="14 15">Glennie</strain>
    </source>
</reference>
<comment type="subcellular location">
    <subcellularLocation>
        <location evidence="1 12">Cell membrane</location>
        <topology evidence="1 12">Multi-pass membrane protein</topology>
    </subcellularLocation>
</comment>
<dbReference type="FunFam" id="1.20.1070.10:FF:000007">
    <property type="entry name" value="Olfactory receptor"/>
    <property type="match status" value="1"/>
</dbReference>
<dbReference type="eggNOG" id="ENOG502T9JX">
    <property type="taxonomic scope" value="Eukaryota"/>
</dbReference>
<keyword evidence="4 11" id="KW-0812">Transmembrane</keyword>
<evidence type="ECO:0000256" key="4">
    <source>
        <dbReference type="ARBA" id="ARBA00022692"/>
    </source>
</evidence>
<feature type="transmembrane region" description="Helical" evidence="12">
    <location>
        <begin position="192"/>
        <end position="218"/>
    </location>
</feature>
<feature type="transmembrane region" description="Helical" evidence="12">
    <location>
        <begin position="238"/>
        <end position="257"/>
    </location>
</feature>
<dbReference type="Proteomes" id="UP000002279">
    <property type="component" value="Chromosome 3"/>
</dbReference>
<dbReference type="Pfam" id="PF13853">
    <property type="entry name" value="7tm_4"/>
    <property type="match status" value="1"/>
</dbReference>
<keyword evidence="5 12" id="KW-0552">Olfaction</keyword>
<protein>
    <recommendedName>
        <fullName evidence="12">Olfactory receptor</fullName>
    </recommendedName>
</protein>
<dbReference type="GO" id="GO:0005886">
    <property type="term" value="C:plasma membrane"/>
    <property type="evidence" value="ECO:0000318"/>
    <property type="project" value="GO_Central"/>
</dbReference>
<proteinExistence type="inferred from homology"/>
<evidence type="ECO:0000256" key="6">
    <source>
        <dbReference type="ARBA" id="ARBA00022989"/>
    </source>
</evidence>
<reference evidence="14" key="3">
    <citation type="submission" date="2025-09" db="UniProtKB">
        <authorList>
            <consortium name="Ensembl"/>
        </authorList>
    </citation>
    <scope>IDENTIFICATION</scope>
    <source>
        <strain evidence="14">Glennie</strain>
    </source>
</reference>
<evidence type="ECO:0000256" key="11">
    <source>
        <dbReference type="RuleBase" id="RU000688"/>
    </source>
</evidence>
<evidence type="ECO:0000256" key="2">
    <source>
        <dbReference type="ARBA" id="ARBA00010663"/>
    </source>
</evidence>
<evidence type="ECO:0000256" key="3">
    <source>
        <dbReference type="ARBA" id="ARBA00022475"/>
    </source>
</evidence>
<dbReference type="AlphaFoldDB" id="F6XEE2"/>
<evidence type="ECO:0000256" key="7">
    <source>
        <dbReference type="ARBA" id="ARBA00023040"/>
    </source>
</evidence>
<comment type="similarity">
    <text evidence="2 11">Belongs to the G-protein coupled receptor 1 family.</text>
</comment>
<feature type="transmembrane region" description="Helical" evidence="12">
    <location>
        <begin position="138"/>
        <end position="160"/>
    </location>
</feature>
<dbReference type="InterPro" id="IPR000725">
    <property type="entry name" value="Olfact_rcpt"/>
</dbReference>
<evidence type="ECO:0000256" key="1">
    <source>
        <dbReference type="ARBA" id="ARBA00004651"/>
    </source>
</evidence>
<dbReference type="InterPro" id="IPR050427">
    <property type="entry name" value="Olfactory_Receptors"/>
</dbReference>
<dbReference type="PROSITE" id="PS50262">
    <property type="entry name" value="G_PROTEIN_RECEP_F1_2"/>
    <property type="match status" value="1"/>
</dbReference>
<dbReference type="PRINTS" id="PR00245">
    <property type="entry name" value="OLFACTORYR"/>
</dbReference>
<keyword evidence="8 12" id="KW-0472">Membrane</keyword>
<dbReference type="GeneID" id="100083090"/>
<dbReference type="GO" id="GO:0004930">
    <property type="term" value="F:G protein-coupled receptor activity"/>
    <property type="evidence" value="ECO:0007669"/>
    <property type="project" value="UniProtKB-KW"/>
</dbReference>
<keyword evidence="7 11" id="KW-0297">G-protein coupled receptor</keyword>
<feature type="transmembrane region" description="Helical" evidence="12">
    <location>
        <begin position="96"/>
        <end position="118"/>
    </location>
</feature>
<dbReference type="Ensembl" id="ENSOANT00000030892.2">
    <property type="protein sequence ID" value="ENSOANP00000027092.1"/>
    <property type="gene ID" value="ENSOANG00000042797.1"/>
</dbReference>
<keyword evidence="10 11" id="KW-0807">Transducer</keyword>
<keyword evidence="6 12" id="KW-1133">Transmembrane helix</keyword>
<dbReference type="InterPro" id="IPR017452">
    <property type="entry name" value="GPCR_Rhodpsn_7TM"/>
</dbReference>
<dbReference type="OMA" id="ITWIHEA"/>
<feature type="transmembrane region" description="Helical" evidence="12">
    <location>
        <begin position="24"/>
        <end position="45"/>
    </location>
</feature>
<dbReference type="PRINTS" id="PR00237">
    <property type="entry name" value="GPCRRHODOPSN"/>
</dbReference>
<reference evidence="14" key="2">
    <citation type="submission" date="2025-08" db="UniProtKB">
        <authorList>
            <consortium name="Ensembl"/>
        </authorList>
    </citation>
    <scope>IDENTIFICATION</scope>
    <source>
        <strain evidence="14">Glennie</strain>
    </source>
</reference>
<evidence type="ECO:0000256" key="5">
    <source>
        <dbReference type="ARBA" id="ARBA00022725"/>
    </source>
</evidence>
<keyword evidence="9 11" id="KW-0675">Receptor</keyword>
<dbReference type="PROSITE" id="PS00237">
    <property type="entry name" value="G_PROTEIN_RECEP_F1_1"/>
    <property type="match status" value="1"/>
</dbReference>
<evidence type="ECO:0000256" key="9">
    <source>
        <dbReference type="ARBA" id="ARBA00023170"/>
    </source>
</evidence>
<evidence type="ECO:0000256" key="12">
    <source>
        <dbReference type="RuleBase" id="RU363047"/>
    </source>
</evidence>
<name>F6XEE2_ORNAN</name>
<dbReference type="RefSeq" id="XP_001513688.2">
    <property type="nucleotide sequence ID" value="XM_001513638.3"/>
</dbReference>